<evidence type="ECO:0000313" key="4">
    <source>
        <dbReference type="Proteomes" id="UP000596929"/>
    </source>
</evidence>
<dbReference type="Proteomes" id="UP000596929">
    <property type="component" value="Unassembled WGS sequence"/>
</dbReference>
<dbReference type="EMBL" id="JACOOO010000031">
    <property type="protein sequence ID" value="MBC5629922.1"/>
    <property type="molecule type" value="Genomic_DNA"/>
</dbReference>
<feature type="domain" description="DZANK-type" evidence="2">
    <location>
        <begin position="69"/>
        <end position="111"/>
    </location>
</feature>
<keyword evidence="1" id="KW-1133">Transmembrane helix</keyword>
<dbReference type="RefSeq" id="WP_186860469.1">
    <property type="nucleotide sequence ID" value="NZ_JACOOO010000031.1"/>
</dbReference>
<evidence type="ECO:0000313" key="3">
    <source>
        <dbReference type="EMBL" id="MBC5629922.1"/>
    </source>
</evidence>
<dbReference type="InterPro" id="IPR025874">
    <property type="entry name" value="DZR"/>
</dbReference>
<keyword evidence="1" id="KW-0812">Transmembrane</keyword>
<gene>
    <name evidence="3" type="ORF">H8S20_13650</name>
</gene>
<evidence type="ECO:0000256" key="1">
    <source>
        <dbReference type="SAM" id="Phobius"/>
    </source>
</evidence>
<sequence>MSTTIFMFIPLIFMAIIFGLFIWQAIWVAIDSRKRGEEYWWLWTIAAFIAFPVGIIVYAIVSRSDRRRCNNCGKEVPKDLKLCPYCGQRCGNFCPNCGQNVQPGWRFCPNCTTELSDEVSNSKKVTNNKPIIIVVSIIIALALLFVGMFVVSFAGFYGVKGSYVEEMNTFDTSGYQGEVFNKKTTEILKYTIPSNSHSFWYKGQREKGDLIVKIYNKDGSLKDESEISSEEFTEGMIAEPGQKVEVYLNDYKGSFYVRFN</sequence>
<reference evidence="3 4" key="1">
    <citation type="submission" date="2020-08" db="EMBL/GenBank/DDBJ databases">
        <title>Genome public.</title>
        <authorList>
            <person name="Liu C."/>
            <person name="Sun Q."/>
        </authorList>
    </citation>
    <scope>NUCLEOTIDE SEQUENCE [LARGE SCALE GENOMIC DNA]</scope>
    <source>
        <strain evidence="3 4">NSJ-6</strain>
    </source>
</reference>
<feature type="transmembrane region" description="Helical" evidence="1">
    <location>
        <begin position="7"/>
        <end position="28"/>
    </location>
</feature>
<name>A0ABR7DFJ7_9CLOT</name>
<proteinExistence type="predicted"/>
<comment type="caution">
    <text evidence="3">The sequence shown here is derived from an EMBL/GenBank/DDBJ whole genome shotgun (WGS) entry which is preliminary data.</text>
</comment>
<feature type="transmembrane region" description="Helical" evidence="1">
    <location>
        <begin position="131"/>
        <end position="159"/>
    </location>
</feature>
<keyword evidence="1" id="KW-0472">Membrane</keyword>
<accession>A0ABR7DFJ7</accession>
<keyword evidence="4" id="KW-1185">Reference proteome</keyword>
<feature type="transmembrane region" description="Helical" evidence="1">
    <location>
        <begin position="40"/>
        <end position="61"/>
    </location>
</feature>
<evidence type="ECO:0000259" key="2">
    <source>
        <dbReference type="Pfam" id="PF12773"/>
    </source>
</evidence>
<organism evidence="3 4">
    <name type="scientific">Clostridium hominis</name>
    <dbReference type="NCBI Taxonomy" id="2763036"/>
    <lineage>
        <taxon>Bacteria</taxon>
        <taxon>Bacillati</taxon>
        <taxon>Bacillota</taxon>
        <taxon>Clostridia</taxon>
        <taxon>Eubacteriales</taxon>
        <taxon>Clostridiaceae</taxon>
        <taxon>Clostridium</taxon>
    </lineage>
</organism>
<protein>
    <submittedName>
        <fullName evidence="3">Zinc ribbon domain-containing protein</fullName>
    </submittedName>
</protein>
<dbReference type="Pfam" id="PF12773">
    <property type="entry name" value="DZR"/>
    <property type="match status" value="1"/>
</dbReference>